<dbReference type="Proteomes" id="UP000188342">
    <property type="component" value="Unassembled WGS sequence"/>
</dbReference>
<dbReference type="InterPro" id="IPR013785">
    <property type="entry name" value="Aldolase_TIM"/>
</dbReference>
<evidence type="ECO:0000256" key="2">
    <source>
        <dbReference type="ARBA" id="ARBA00006906"/>
    </source>
</evidence>
<protein>
    <submittedName>
        <fullName evidence="6">4-hydroxy-2-oxoglutarate aldolase @ 2-dehydro-3-deoxyphosphogluconate aldolase</fullName>
        <ecNumber evidence="6">4.1.2.14</ecNumber>
        <ecNumber evidence="6">4.1.3.16</ecNumber>
    </submittedName>
</protein>
<dbReference type="AlphaFoldDB" id="A0A1R4KIT1"/>
<keyword evidence="4 6" id="KW-0456">Lyase</keyword>
<keyword evidence="7" id="KW-1185">Reference proteome</keyword>
<accession>A0A1R4KIT1</accession>
<dbReference type="STRING" id="1255658.FM114_14935"/>
<dbReference type="EMBL" id="FUKQ01000058">
    <property type="protein sequence ID" value="SJN44286.1"/>
    <property type="molecule type" value="Genomic_DNA"/>
</dbReference>
<name>A0A1R4KIT1_9ACTN</name>
<comment type="pathway">
    <text evidence="1">Carbohydrate acid metabolism.</text>
</comment>
<dbReference type="Gene3D" id="3.20.20.70">
    <property type="entry name" value="Aldolase class I"/>
    <property type="match status" value="1"/>
</dbReference>
<evidence type="ECO:0000256" key="1">
    <source>
        <dbReference type="ARBA" id="ARBA00004761"/>
    </source>
</evidence>
<dbReference type="EC" id="4.1.2.14" evidence="6"/>
<dbReference type="PANTHER" id="PTHR30246">
    <property type="entry name" value="2-KETO-3-DEOXY-6-PHOSPHOGLUCONATE ALDOLASE"/>
    <property type="match status" value="1"/>
</dbReference>
<evidence type="ECO:0000256" key="5">
    <source>
        <dbReference type="ARBA" id="ARBA00023277"/>
    </source>
</evidence>
<keyword evidence="5" id="KW-0119">Carbohydrate metabolism</keyword>
<dbReference type="GO" id="GO:0008700">
    <property type="term" value="F:(R,S)-4-hydroxy-2-oxoglutarate aldolase activity"/>
    <property type="evidence" value="ECO:0007669"/>
    <property type="project" value="UniProtKB-EC"/>
</dbReference>
<evidence type="ECO:0000256" key="3">
    <source>
        <dbReference type="ARBA" id="ARBA00011233"/>
    </source>
</evidence>
<gene>
    <name evidence="6" type="ORF">FM114_14935</name>
</gene>
<dbReference type="InterPro" id="IPR000887">
    <property type="entry name" value="Aldlse_KDPG_KHG"/>
</dbReference>
<comment type="similarity">
    <text evidence="2">Belongs to the KHG/KDPG aldolase family.</text>
</comment>
<dbReference type="SUPFAM" id="SSF51569">
    <property type="entry name" value="Aldolase"/>
    <property type="match status" value="1"/>
</dbReference>
<evidence type="ECO:0000313" key="7">
    <source>
        <dbReference type="Proteomes" id="UP000188342"/>
    </source>
</evidence>
<dbReference type="GO" id="GO:0008675">
    <property type="term" value="F:2-dehydro-3-deoxy-phosphogluconate aldolase activity"/>
    <property type="evidence" value="ECO:0007669"/>
    <property type="project" value="UniProtKB-EC"/>
</dbReference>
<comment type="subunit">
    <text evidence="3">Homotrimer.</text>
</comment>
<dbReference type="Pfam" id="PF01081">
    <property type="entry name" value="Aldolase"/>
    <property type="match status" value="1"/>
</dbReference>
<dbReference type="PANTHER" id="PTHR30246:SF1">
    <property type="entry name" value="2-DEHYDRO-3-DEOXY-6-PHOSPHOGALACTONATE ALDOLASE-RELATED"/>
    <property type="match status" value="1"/>
</dbReference>
<evidence type="ECO:0000256" key="4">
    <source>
        <dbReference type="ARBA" id="ARBA00023239"/>
    </source>
</evidence>
<reference evidence="6 7" key="1">
    <citation type="submission" date="2017-02" db="EMBL/GenBank/DDBJ databases">
        <authorList>
            <person name="Peterson S.W."/>
        </authorList>
    </citation>
    <scope>NUCLEOTIDE SEQUENCE [LARGE SCALE GENOMIC DNA]</scope>
    <source>
        <strain evidence="6 7">LSP_Lj1</strain>
    </source>
</reference>
<sequence length="201" mass="20916">MTDGRLVATLPDRAMPSLVAAVEVMVQEGVDVVSLPVAQAEQVARLRGIFGPRACFGIHDVDDDGQLREALEAGAEFVSLSGPDQELLDHCHQAGIPALVAALTPTEIRGAWRMGPAAVVVVPAEVMGSSYPEAVLPLAPGAVVTARGGLGAYAARRWAEAGAVALWLDEALIGDAFRGGPLGSLRERCQTFRAAVDEPGD</sequence>
<dbReference type="EC" id="4.1.3.16" evidence="6"/>
<organism evidence="6 7">
    <name type="scientific">Luteococcus japonicus LSP_Lj1</name>
    <dbReference type="NCBI Taxonomy" id="1255658"/>
    <lineage>
        <taxon>Bacteria</taxon>
        <taxon>Bacillati</taxon>
        <taxon>Actinomycetota</taxon>
        <taxon>Actinomycetes</taxon>
        <taxon>Propionibacteriales</taxon>
        <taxon>Propionibacteriaceae</taxon>
        <taxon>Luteococcus</taxon>
    </lineage>
</organism>
<evidence type="ECO:0000313" key="6">
    <source>
        <dbReference type="EMBL" id="SJN44286.1"/>
    </source>
</evidence>
<proteinExistence type="inferred from homology"/>